<sequence>MQKFNLSVQFYLLLGVALLLTFGLHLLVLSNMEYPVFDHLIVRSYVVNGLLAATIFFLLYRFREKLKNQIGFLFMGGSLLKFAFFFLLFYPSYKADGDMSRLEFAAFFVPYSVALILETYFISKMLNKLHDSPKK</sequence>
<reference evidence="3" key="1">
    <citation type="submission" date="2016-11" db="EMBL/GenBank/DDBJ databases">
        <authorList>
            <person name="Varghese N."/>
            <person name="Submissions S."/>
        </authorList>
    </citation>
    <scope>NUCLEOTIDE SEQUENCE [LARGE SCALE GENOMIC DNA]</scope>
    <source>
        <strain evidence="3">DSM 22638</strain>
    </source>
</reference>
<accession>A0A1M5L3Q9</accession>
<feature type="transmembrane region" description="Helical" evidence="1">
    <location>
        <begin position="40"/>
        <end position="60"/>
    </location>
</feature>
<dbReference type="Pfam" id="PF19665">
    <property type="entry name" value="DUF6168"/>
    <property type="match status" value="1"/>
</dbReference>
<feature type="transmembrane region" description="Helical" evidence="1">
    <location>
        <begin position="72"/>
        <end position="92"/>
    </location>
</feature>
<dbReference type="Proteomes" id="UP000184532">
    <property type="component" value="Unassembled WGS sequence"/>
</dbReference>
<dbReference type="OrthoDB" id="1451982at2"/>
<evidence type="ECO:0000313" key="2">
    <source>
        <dbReference type="EMBL" id="SHG59575.1"/>
    </source>
</evidence>
<dbReference type="RefSeq" id="WP_073178786.1">
    <property type="nucleotide sequence ID" value="NZ_FQWL01000002.1"/>
</dbReference>
<keyword evidence="1" id="KW-0812">Transmembrane</keyword>
<keyword evidence="3" id="KW-1185">Reference proteome</keyword>
<organism evidence="2 3">
    <name type="scientific">Flagellimonas flava</name>
    <dbReference type="NCBI Taxonomy" id="570519"/>
    <lineage>
        <taxon>Bacteria</taxon>
        <taxon>Pseudomonadati</taxon>
        <taxon>Bacteroidota</taxon>
        <taxon>Flavobacteriia</taxon>
        <taxon>Flavobacteriales</taxon>
        <taxon>Flavobacteriaceae</taxon>
        <taxon>Flagellimonas</taxon>
    </lineage>
</organism>
<dbReference type="EMBL" id="FQWL01000002">
    <property type="protein sequence ID" value="SHG59575.1"/>
    <property type="molecule type" value="Genomic_DNA"/>
</dbReference>
<keyword evidence="1" id="KW-1133">Transmembrane helix</keyword>
<keyword evidence="1" id="KW-0472">Membrane</keyword>
<protein>
    <submittedName>
        <fullName evidence="2">Uncharacterized protein</fullName>
    </submittedName>
</protein>
<dbReference type="AlphaFoldDB" id="A0A1M5L3Q9"/>
<dbReference type="STRING" id="570519.SAMN04488116_1941"/>
<name>A0A1M5L3Q9_9FLAO</name>
<gene>
    <name evidence="2" type="ORF">SAMN04488116_1941</name>
</gene>
<proteinExistence type="predicted"/>
<dbReference type="InterPro" id="IPR046166">
    <property type="entry name" value="DUF6168"/>
</dbReference>
<evidence type="ECO:0000313" key="3">
    <source>
        <dbReference type="Proteomes" id="UP000184532"/>
    </source>
</evidence>
<feature type="transmembrane region" description="Helical" evidence="1">
    <location>
        <begin position="104"/>
        <end position="122"/>
    </location>
</feature>
<evidence type="ECO:0000256" key="1">
    <source>
        <dbReference type="SAM" id="Phobius"/>
    </source>
</evidence>
<feature type="transmembrane region" description="Helical" evidence="1">
    <location>
        <begin position="10"/>
        <end position="28"/>
    </location>
</feature>